<feature type="compositionally biased region" description="Polar residues" evidence="1">
    <location>
        <begin position="671"/>
        <end position="683"/>
    </location>
</feature>
<feature type="non-terminal residue" evidence="2">
    <location>
        <position position="1"/>
    </location>
</feature>
<feature type="region of interest" description="Disordered" evidence="1">
    <location>
        <begin position="611"/>
        <end position="683"/>
    </location>
</feature>
<feature type="region of interest" description="Disordered" evidence="1">
    <location>
        <begin position="312"/>
        <end position="439"/>
    </location>
</feature>
<dbReference type="AlphaFoldDB" id="A0A261XTL8"/>
<feature type="compositionally biased region" description="Basic and acidic residues" evidence="1">
    <location>
        <begin position="29"/>
        <end position="40"/>
    </location>
</feature>
<comment type="caution">
    <text evidence="2">The sequence shown here is derived from an EMBL/GenBank/DDBJ whole genome shotgun (WGS) entry which is preliminary data.</text>
</comment>
<feature type="compositionally biased region" description="Polar residues" evidence="1">
    <location>
        <begin position="613"/>
        <end position="634"/>
    </location>
</feature>
<feature type="region of interest" description="Disordered" evidence="1">
    <location>
        <begin position="29"/>
        <end position="246"/>
    </location>
</feature>
<proteinExistence type="predicted"/>
<feature type="compositionally biased region" description="Polar residues" evidence="1">
    <location>
        <begin position="53"/>
        <end position="76"/>
    </location>
</feature>
<reference evidence="2 3" key="1">
    <citation type="journal article" date="2017" name="Mycologia">
        <title>Bifiguratus adelaidae, gen. et sp. nov., a new member of Mucoromycotina in endophytic and soil-dwelling habitats.</title>
        <authorList>
            <person name="Torres-Cruz T.J."/>
            <person name="Billingsley Tobias T.L."/>
            <person name="Almatruk M."/>
            <person name="Hesse C."/>
            <person name="Kuske C.R."/>
            <person name="Desiro A."/>
            <person name="Benucci G.M."/>
            <person name="Bonito G."/>
            <person name="Stajich J.E."/>
            <person name="Dunlap C."/>
            <person name="Arnold A.E."/>
            <person name="Porras-Alfaro A."/>
        </authorList>
    </citation>
    <scope>NUCLEOTIDE SEQUENCE [LARGE SCALE GENOMIC DNA]</scope>
    <source>
        <strain evidence="2 3">AZ0501</strain>
    </source>
</reference>
<feature type="compositionally biased region" description="Pro residues" evidence="1">
    <location>
        <begin position="637"/>
        <end position="666"/>
    </location>
</feature>
<feature type="compositionally biased region" description="Polar residues" evidence="1">
    <location>
        <begin position="421"/>
        <end position="430"/>
    </location>
</feature>
<dbReference type="Proteomes" id="UP000242875">
    <property type="component" value="Unassembled WGS sequence"/>
</dbReference>
<protein>
    <submittedName>
        <fullName evidence="2">Uncharacterized protein</fullName>
    </submittedName>
</protein>
<organism evidence="2 3">
    <name type="scientific">Bifiguratus adelaidae</name>
    <dbReference type="NCBI Taxonomy" id="1938954"/>
    <lineage>
        <taxon>Eukaryota</taxon>
        <taxon>Fungi</taxon>
        <taxon>Fungi incertae sedis</taxon>
        <taxon>Mucoromycota</taxon>
        <taxon>Mucoromycotina</taxon>
        <taxon>Endogonomycetes</taxon>
        <taxon>Endogonales</taxon>
        <taxon>Endogonales incertae sedis</taxon>
        <taxon>Bifiguratus</taxon>
    </lineage>
</organism>
<feature type="region of interest" description="Disordered" evidence="1">
    <location>
        <begin position="258"/>
        <end position="294"/>
    </location>
</feature>
<gene>
    <name evidence="2" type="ORF">BZG36_05309</name>
</gene>
<feature type="compositionally biased region" description="Polar residues" evidence="1">
    <location>
        <begin position="172"/>
        <end position="187"/>
    </location>
</feature>
<sequence>EKEEDLHIPEKDETTQNALLDGIATEISHEAAEKQPEPRTIKRVKPSIAPWANFSTSLSKSADSTGTGSSPSQIVTVAQAQAEAEEERKRKLEEAKRAGASNAAKTLLTRREAAYTSESDHEKEHESQRMDTGFRSLDKSTLPHPPLRKFASDANNTMTPSRPILPSAASWGRSNLTADEAHSNASSPAKDGISITPDEFGPSLAAAALGKEKERVKLAPFSRRKEKTDSKSGHNVDATGTGYRGWESSEKRTVGFDVLSGKSNSTSTSRRRSLKGKVIYIDQPPLPNSSETKTKAFTDNGLAMIDQLDVGTEGHLSDNAETGDQHIDKEGIESPKEDPNTVGGNLEAAPEITTMPDPLSNEVVATETFSESEAKQLPPSEDGDDDDVVLLPYGKRASSDETTHDIKSNEKESAEPEELLQQPSARASETSVEEPHDFDSELDLEQVALGKALLDSLHALDDTDDTSLSVSMIKDDAQTSVPLFQEPISGGVIMGDPYRPGYSQQQLGPEDGIPKPTMAVPPGFEDRLFSGHTPNVDYFQQPSLPSSHLAQREDLGAKQAGRTIDDLAPTTQRLSSLLGQPQGESKGEPLSKRQADLRALLPDINIRFMSMGLGNSSNDTPGVSNTPMQHTSSSPNQPGPVPQPFLPGPPPGFFAPMERPPPPPFMYPHQGHSSSPTHIEPFSNNCSGPDLPPSPFSRFQQIHEGSGASFLHPSNVPFAPYPGQMSSPPALPLHANVQQRRNVEAQEFLSQFLRTAHRAHDHTSSSSAMSPSGKANNLFHDSAIMSMGAGAGAGENSGLHTIPQHPHQLPPPPQSGRSPYNYPVHPPGLSTGAAFPSHHVSPSFGHNPCPPQQFPSQPSHHEQYILSHGM</sequence>
<feature type="compositionally biased region" description="Basic and acidic residues" evidence="1">
    <location>
        <begin position="315"/>
        <end position="339"/>
    </location>
</feature>
<keyword evidence="3" id="KW-1185">Reference proteome</keyword>
<feature type="compositionally biased region" description="Low complexity" evidence="1">
    <location>
        <begin position="259"/>
        <end position="268"/>
    </location>
</feature>
<feature type="compositionally biased region" description="Basic and acidic residues" evidence="1">
    <location>
        <begin position="397"/>
        <end position="414"/>
    </location>
</feature>
<feature type="compositionally biased region" description="Basic and acidic residues" evidence="1">
    <location>
        <begin position="86"/>
        <end position="97"/>
    </location>
</feature>
<feature type="region of interest" description="Disordered" evidence="1">
    <location>
        <begin position="787"/>
        <end position="870"/>
    </location>
</feature>
<feature type="compositionally biased region" description="Basic and acidic residues" evidence="1">
    <location>
        <begin position="109"/>
        <end position="129"/>
    </location>
</feature>
<dbReference type="EMBL" id="MVBO01000257">
    <property type="protein sequence ID" value="OZJ01717.1"/>
    <property type="molecule type" value="Genomic_DNA"/>
</dbReference>
<evidence type="ECO:0000313" key="3">
    <source>
        <dbReference type="Proteomes" id="UP000242875"/>
    </source>
</evidence>
<evidence type="ECO:0000256" key="1">
    <source>
        <dbReference type="SAM" id="MobiDB-lite"/>
    </source>
</evidence>
<accession>A0A261XTL8</accession>
<name>A0A261XTL8_9FUNG</name>
<evidence type="ECO:0000313" key="2">
    <source>
        <dbReference type="EMBL" id="OZJ01717.1"/>
    </source>
</evidence>